<feature type="compositionally biased region" description="Polar residues" evidence="1">
    <location>
        <begin position="51"/>
        <end position="65"/>
    </location>
</feature>
<evidence type="ECO:0000313" key="2">
    <source>
        <dbReference type="EMBL" id="URD82563.1"/>
    </source>
</evidence>
<protein>
    <submittedName>
        <fullName evidence="2">Uncharacterized protein</fullName>
    </submittedName>
</protein>
<dbReference type="Proteomes" id="UP001055439">
    <property type="component" value="Chromosome 10"/>
</dbReference>
<gene>
    <name evidence="2" type="ORF">MUK42_18573</name>
</gene>
<accession>A0A9E7EVF9</accession>
<name>A0A9E7EVF9_9LILI</name>
<organism evidence="2 3">
    <name type="scientific">Musa troglodytarum</name>
    <name type="common">fe'i banana</name>
    <dbReference type="NCBI Taxonomy" id="320322"/>
    <lineage>
        <taxon>Eukaryota</taxon>
        <taxon>Viridiplantae</taxon>
        <taxon>Streptophyta</taxon>
        <taxon>Embryophyta</taxon>
        <taxon>Tracheophyta</taxon>
        <taxon>Spermatophyta</taxon>
        <taxon>Magnoliopsida</taxon>
        <taxon>Liliopsida</taxon>
        <taxon>Zingiberales</taxon>
        <taxon>Musaceae</taxon>
        <taxon>Musa</taxon>
    </lineage>
</organism>
<dbReference type="EMBL" id="CP097503">
    <property type="protein sequence ID" value="URD82563.1"/>
    <property type="molecule type" value="Genomic_DNA"/>
</dbReference>
<proteinExistence type="predicted"/>
<feature type="region of interest" description="Disordered" evidence="1">
    <location>
        <begin position="1"/>
        <end position="65"/>
    </location>
</feature>
<dbReference type="AlphaFoldDB" id="A0A9E7EVF9"/>
<evidence type="ECO:0000256" key="1">
    <source>
        <dbReference type="SAM" id="MobiDB-lite"/>
    </source>
</evidence>
<dbReference type="OrthoDB" id="10478577at2759"/>
<reference evidence="2" key="1">
    <citation type="submission" date="2022-05" db="EMBL/GenBank/DDBJ databases">
        <title>The Musa troglodytarum L. genome provides insights into the mechanism of non-climacteric behaviour and enrichment of carotenoids.</title>
        <authorList>
            <person name="Wang J."/>
        </authorList>
    </citation>
    <scope>NUCLEOTIDE SEQUENCE</scope>
    <source>
        <tissue evidence="2">Leaf</tissue>
    </source>
</reference>
<keyword evidence="3" id="KW-1185">Reference proteome</keyword>
<evidence type="ECO:0000313" key="3">
    <source>
        <dbReference type="Proteomes" id="UP001055439"/>
    </source>
</evidence>
<sequence>MSPSVHGTGEDICGKSKAACGAGDRPASALGGGPLSDRPEHSDGDAPPTTNPYRQKNIKQTSKTLPLSSAKSTTLLIRAHVSVLLKLLFSSVITI</sequence>